<accession>A0A4R8ZW47</accession>
<protein>
    <submittedName>
        <fullName evidence="1">Uncharacterized protein</fullName>
    </submittedName>
</protein>
<proteinExistence type="predicted"/>
<sequence length="99" mass="10928">MGEYPICIIASEGSGMTAAEQIQALRAQRRLLDDLLEDVGRTRRRLDSEPGAGAAWQSAAQRHYMLRRLDLRSQFGTVVWLLEEARGSLSASIAEVARG</sequence>
<dbReference type="RefSeq" id="WP_134520299.1">
    <property type="nucleotide sequence ID" value="NZ_SOHE01000060.1"/>
</dbReference>
<dbReference type="Proteomes" id="UP000297447">
    <property type="component" value="Unassembled WGS sequence"/>
</dbReference>
<evidence type="ECO:0000313" key="2">
    <source>
        <dbReference type="Proteomes" id="UP000297447"/>
    </source>
</evidence>
<comment type="caution">
    <text evidence="1">The sequence shown here is derived from an EMBL/GenBank/DDBJ whole genome shotgun (WGS) entry which is preliminary data.</text>
</comment>
<dbReference type="AlphaFoldDB" id="A0A4R8ZW47"/>
<gene>
    <name evidence="1" type="ORF">E3T55_14655</name>
</gene>
<keyword evidence="2" id="KW-1185">Reference proteome</keyword>
<evidence type="ECO:0000313" key="1">
    <source>
        <dbReference type="EMBL" id="TFD47793.1"/>
    </source>
</evidence>
<name>A0A4R8ZW47_9MICO</name>
<reference evidence="1 2" key="1">
    <citation type="submission" date="2019-03" db="EMBL/GenBank/DDBJ databases">
        <title>Genomics of glacier-inhabiting Cryobacterium strains.</title>
        <authorList>
            <person name="Liu Q."/>
            <person name="Xin Y.-H."/>
        </authorList>
    </citation>
    <scope>NUCLEOTIDE SEQUENCE [LARGE SCALE GENOMIC DNA]</scope>
    <source>
        <strain evidence="1 2">Hh14</strain>
    </source>
</reference>
<dbReference type="OrthoDB" id="9930234at2"/>
<dbReference type="EMBL" id="SOHE01000060">
    <property type="protein sequence ID" value="TFD47793.1"/>
    <property type="molecule type" value="Genomic_DNA"/>
</dbReference>
<organism evidence="1 2">
    <name type="scientific">Cryobacterium frigoriphilum</name>
    <dbReference type="NCBI Taxonomy" id="1259150"/>
    <lineage>
        <taxon>Bacteria</taxon>
        <taxon>Bacillati</taxon>
        <taxon>Actinomycetota</taxon>
        <taxon>Actinomycetes</taxon>
        <taxon>Micrococcales</taxon>
        <taxon>Microbacteriaceae</taxon>
        <taxon>Cryobacterium</taxon>
    </lineage>
</organism>